<proteinExistence type="predicted"/>
<dbReference type="EMBL" id="CYHF01000001">
    <property type="protein sequence ID" value="CUA92906.1"/>
    <property type="molecule type" value="Genomic_DNA"/>
</dbReference>
<evidence type="ECO:0000313" key="2">
    <source>
        <dbReference type="EMBL" id="CUA92906.1"/>
    </source>
</evidence>
<keyword evidence="1" id="KW-0472">Membrane</keyword>
<feature type="transmembrane region" description="Helical" evidence="1">
    <location>
        <begin position="46"/>
        <end position="75"/>
    </location>
</feature>
<keyword evidence="3" id="KW-1185">Reference proteome</keyword>
<dbReference type="InterPro" id="IPR009937">
    <property type="entry name" value="Phage_holin_3_6"/>
</dbReference>
<dbReference type="Pfam" id="PF07332">
    <property type="entry name" value="Phage_holin_3_6"/>
    <property type="match status" value="1"/>
</dbReference>
<keyword evidence="1" id="KW-1133">Transmembrane helix</keyword>
<protein>
    <submittedName>
        <fullName evidence="2">Uncharacterized membrane protein YqjE</fullName>
    </submittedName>
</protein>
<dbReference type="OrthoDB" id="198068at2"/>
<dbReference type="STRING" id="339866.GCA_001418255_00031"/>
<evidence type="ECO:0000256" key="1">
    <source>
        <dbReference type="SAM" id="Phobius"/>
    </source>
</evidence>
<sequence length="131" mass="14221">MSNDEHSSQPDGLGAAWQRLTASAASLLQSRIELASIELAEERQRLLALAVLGAVAVLFGLLAVGSLTALLVILFWDRSHWAVLTALCVLYFGVAAYCLYRIRQATLHAPVPFATTRAELAKDAAVWRSRS</sequence>
<name>A0A0K6HPY7_9BURK</name>
<accession>A0A0K6HPY7</accession>
<dbReference type="RefSeq" id="WP_055449020.1">
    <property type="nucleotide sequence ID" value="NZ_CYHF01000001.1"/>
</dbReference>
<gene>
    <name evidence="2" type="ORF">Ga0061069_10132</name>
</gene>
<dbReference type="Proteomes" id="UP000183649">
    <property type="component" value="Unassembled WGS sequence"/>
</dbReference>
<feature type="transmembrane region" description="Helical" evidence="1">
    <location>
        <begin position="81"/>
        <end position="100"/>
    </location>
</feature>
<dbReference type="AlphaFoldDB" id="A0A0K6HPY7"/>
<evidence type="ECO:0000313" key="3">
    <source>
        <dbReference type="Proteomes" id="UP000183649"/>
    </source>
</evidence>
<keyword evidence="1" id="KW-0812">Transmembrane</keyword>
<reference evidence="3" key="1">
    <citation type="submission" date="2015-08" db="EMBL/GenBank/DDBJ databases">
        <authorList>
            <person name="Varghese N."/>
        </authorList>
    </citation>
    <scope>NUCLEOTIDE SEQUENCE [LARGE SCALE GENOMIC DNA]</scope>
    <source>
        <strain evidence="3">DSM 18181</strain>
    </source>
</reference>
<organism evidence="2 3">
    <name type="scientific">Thiomonas bhubaneswarensis</name>
    <dbReference type="NCBI Taxonomy" id="339866"/>
    <lineage>
        <taxon>Bacteria</taxon>
        <taxon>Pseudomonadati</taxon>
        <taxon>Pseudomonadota</taxon>
        <taxon>Betaproteobacteria</taxon>
        <taxon>Burkholderiales</taxon>
        <taxon>Thiomonas</taxon>
    </lineage>
</organism>